<feature type="non-terminal residue" evidence="3">
    <location>
        <position position="1"/>
    </location>
</feature>
<name>S9S807_MAGFU</name>
<feature type="region of interest" description="Disordered" evidence="1">
    <location>
        <begin position="377"/>
        <end position="406"/>
    </location>
</feature>
<dbReference type="InterPro" id="IPR006171">
    <property type="entry name" value="TOPRIM_dom"/>
</dbReference>
<organism evidence="3 4">
    <name type="scientific">Magnetospirillum fulvum MGU-K5</name>
    <dbReference type="NCBI Taxonomy" id="1316936"/>
    <lineage>
        <taxon>Bacteria</taxon>
        <taxon>Pseudomonadati</taxon>
        <taxon>Pseudomonadota</taxon>
        <taxon>Alphaproteobacteria</taxon>
        <taxon>Rhodospirillales</taxon>
        <taxon>Rhodospirillaceae</taxon>
        <taxon>Magnetospirillum</taxon>
    </lineage>
</organism>
<dbReference type="AlphaFoldDB" id="S9S807"/>
<dbReference type="Pfam" id="PF18974">
    <property type="entry name" value="DUF5710"/>
    <property type="match status" value="2"/>
</dbReference>
<dbReference type="EMBL" id="AQPH01000130">
    <property type="protein sequence ID" value="EPY00218.1"/>
    <property type="molecule type" value="Genomic_DNA"/>
</dbReference>
<dbReference type="InterPro" id="IPR043764">
    <property type="entry name" value="DUF5710"/>
</dbReference>
<dbReference type="CDD" id="cd01029">
    <property type="entry name" value="TOPRIM_primases"/>
    <property type="match status" value="1"/>
</dbReference>
<comment type="caution">
    <text evidence="3">The sequence shown here is derived from an EMBL/GenBank/DDBJ whole genome shotgun (WGS) entry which is preliminary data.</text>
</comment>
<sequence>RVRDEIHLPPKGVFVGQEAYYATLLHELGHATGHPSRLVRTFGPFGSELYAREELRAEIASYMLARDLGISHDPSNHASYVESWLKVLRDDKNEIFRAARDAETIKSWVTEPERRPELERAAQAHAAAIAATTQEPGMENRTLMPTGTAPEVTPNRPSVSDRPQLIAVPYAEKDQAKALGAKWDRDAKSWFIPAGLDPALFAKWTQAPVQASAQTPVQAPEQAPEQEPGTLFVGWHTPTIPGKESLVAMQSAGLPSGKFIALDHPFASQAHDPATAKAVEVRLVKVFDPEGIFDPAHIQRDGVLWDAMDAALDKDPDIAKAKARGDFNEYKRRFAEAQTKFLRSKGYEGYVRWIDGVDREENPEKANRELIVFDRERVKERASPEQSRSSAPEMPNVRPPAKGQETEELYEMDGSTWWNLRHQEMLEGAQNELDLAEWMLDLGDEPPPGTKIWIDGRGRRVDLLPQPTFLAVPFAEKEQAKALGAKWDRKAKAWYVPDGLDAAAFARWSGKPAAPASLSPVEEFAEACKSHGLLLKSAPVMDGAWHRVPVEGDRKGQISGSYRGFLDGRPSGQITNYKAGGTVKWVATGQALSDETRAQVQAEAASIRAERESLRLAAAEKAARIAFGVWENLAGNATPERSPYLAAKGVQGHGVRVDTEGKLMIPARDGEGRLWTLQVIGADGKRFLKESHKAGTFHVIEPTGTGTLDTLFANPGPVLIAEGYATAASIFEATGQPVIAAFDSGNLAPVAETIRARYPDRTIIIAADDDHANRNGNVGLEKATEAAQAVGGFVVSPRFTSEEMLKGLTDFNDLAQSRGPGAVRQAIDSALARLRGLDRSIA</sequence>
<evidence type="ECO:0000259" key="2">
    <source>
        <dbReference type="PROSITE" id="PS50880"/>
    </source>
</evidence>
<gene>
    <name evidence="3" type="ORF">K678_17211</name>
</gene>
<dbReference type="InterPro" id="IPR034154">
    <property type="entry name" value="TOPRIM_DnaG/twinkle"/>
</dbReference>
<dbReference type="SMART" id="SM00493">
    <property type="entry name" value="TOPRIM"/>
    <property type="match status" value="1"/>
</dbReference>
<accession>S9S807</accession>
<dbReference type="PROSITE" id="PS50880">
    <property type="entry name" value="TOPRIM"/>
    <property type="match status" value="1"/>
</dbReference>
<dbReference type="OrthoDB" id="9792687at2"/>
<dbReference type="InterPro" id="IPR041459">
    <property type="entry name" value="MPTase-PolyVal"/>
</dbReference>
<evidence type="ECO:0000313" key="3">
    <source>
        <dbReference type="EMBL" id="EPY00218.1"/>
    </source>
</evidence>
<dbReference type="PATRIC" id="fig|1316936.3.peg.3407"/>
<evidence type="ECO:0000256" key="1">
    <source>
        <dbReference type="SAM" id="MobiDB-lite"/>
    </source>
</evidence>
<dbReference type="eggNOG" id="COG4227">
    <property type="taxonomic scope" value="Bacteria"/>
</dbReference>
<dbReference type="Pfam" id="PF13362">
    <property type="entry name" value="Toprim_3"/>
    <property type="match status" value="1"/>
</dbReference>
<dbReference type="eggNOG" id="COG4643">
    <property type="taxonomic scope" value="Bacteria"/>
</dbReference>
<feature type="domain" description="Toprim" evidence="2">
    <location>
        <begin position="716"/>
        <end position="805"/>
    </location>
</feature>
<dbReference type="Pfam" id="PF18818">
    <property type="entry name" value="MPTase-PolyVal"/>
    <property type="match status" value="1"/>
</dbReference>
<dbReference type="Proteomes" id="UP000015350">
    <property type="component" value="Unassembled WGS sequence"/>
</dbReference>
<evidence type="ECO:0000313" key="4">
    <source>
        <dbReference type="Proteomes" id="UP000015350"/>
    </source>
</evidence>
<reference evidence="3 4" key="1">
    <citation type="submission" date="2013-04" db="EMBL/GenBank/DDBJ databases">
        <authorList>
            <person name="Kuznetsov B."/>
            <person name="Ivanovsky R."/>
        </authorList>
    </citation>
    <scope>NUCLEOTIDE SEQUENCE [LARGE SCALE GENOMIC DNA]</scope>
    <source>
        <strain evidence="3 4">MGU-K5</strain>
    </source>
</reference>
<dbReference type="RefSeq" id="WP_021133715.1">
    <property type="nucleotide sequence ID" value="NZ_AQPH01000130.1"/>
</dbReference>
<protein>
    <recommendedName>
        <fullName evidence="2">Toprim domain-containing protein</fullName>
    </recommendedName>
</protein>
<proteinExistence type="predicted"/>
<dbReference type="STRING" id="1316936.K678_17211"/>